<keyword evidence="1" id="KW-0547">Nucleotide-binding</keyword>
<dbReference type="PROSITE" id="PS50893">
    <property type="entry name" value="ABC_TRANSPORTER_2"/>
    <property type="match status" value="1"/>
</dbReference>
<dbReference type="GO" id="GO:0016887">
    <property type="term" value="F:ATP hydrolysis activity"/>
    <property type="evidence" value="ECO:0007669"/>
    <property type="project" value="InterPro"/>
</dbReference>
<sequence length="246" mass="26982">MRRLPVDAFVPEVAPPPLLECCDLTKRYGATVALDRFTVSLAAGRIVGLLGPNGSGKTTLLKMIAGVAHPTAGDIRVAGYEVGPESKALVSYLPERPYFSRSMRVREMIAFFADFYEDFDAALARDMLARLGVPEGAPCAALSKGTVEKVQLTLVMARHAALYLLDEPIGGVDPAARDYILQTVIRAYRPQSSIILSTHLVRDVEAFLDDFILLRYGQMLLHAPVAYVTQGKGTTLDAFFREEFRC</sequence>
<reference evidence="4 5" key="1">
    <citation type="journal article" date="2018" name="Elife">
        <title>Discovery and characterization of a prevalent human gut bacterial enzyme sufficient for the inactivation of a family of plant toxins.</title>
        <authorList>
            <person name="Koppel N."/>
            <person name="Bisanz J.E."/>
            <person name="Pandelia M.E."/>
            <person name="Turnbaugh P.J."/>
            <person name="Balskus E.P."/>
        </authorList>
    </citation>
    <scope>NUCLEOTIDE SEQUENCE [LARGE SCALE GENOMIC DNA]</scope>
    <source>
        <strain evidence="4 5">OB21 GAM 11</strain>
    </source>
</reference>
<protein>
    <submittedName>
        <fullName evidence="4">ABC transporter ATP-binding protein</fullName>
    </submittedName>
</protein>
<dbReference type="InterPro" id="IPR003593">
    <property type="entry name" value="AAA+_ATPase"/>
</dbReference>
<organism evidence="4 5">
    <name type="scientific">Adlercreutzia equolifaciens subsp. celatus</name>
    <dbReference type="NCBI Taxonomy" id="394340"/>
    <lineage>
        <taxon>Bacteria</taxon>
        <taxon>Bacillati</taxon>
        <taxon>Actinomycetota</taxon>
        <taxon>Coriobacteriia</taxon>
        <taxon>Eggerthellales</taxon>
        <taxon>Eggerthellaceae</taxon>
        <taxon>Adlercreutzia</taxon>
    </lineage>
</organism>
<name>A0A369P0S8_9ACTN</name>
<evidence type="ECO:0000256" key="1">
    <source>
        <dbReference type="ARBA" id="ARBA00022741"/>
    </source>
</evidence>
<dbReference type="Gene3D" id="3.40.50.300">
    <property type="entry name" value="P-loop containing nucleotide triphosphate hydrolases"/>
    <property type="match status" value="1"/>
</dbReference>
<dbReference type="EMBL" id="PPUT01000016">
    <property type="protein sequence ID" value="RDC43991.1"/>
    <property type="molecule type" value="Genomic_DNA"/>
</dbReference>
<gene>
    <name evidence="4" type="ORF">C1850_07165</name>
</gene>
<dbReference type="SMART" id="SM00382">
    <property type="entry name" value="AAA"/>
    <property type="match status" value="1"/>
</dbReference>
<evidence type="ECO:0000313" key="5">
    <source>
        <dbReference type="Proteomes" id="UP000253805"/>
    </source>
</evidence>
<dbReference type="Proteomes" id="UP000253805">
    <property type="component" value="Unassembled WGS sequence"/>
</dbReference>
<evidence type="ECO:0000313" key="4">
    <source>
        <dbReference type="EMBL" id="RDC43991.1"/>
    </source>
</evidence>
<dbReference type="SUPFAM" id="SSF52540">
    <property type="entry name" value="P-loop containing nucleoside triphosphate hydrolases"/>
    <property type="match status" value="1"/>
</dbReference>
<dbReference type="PANTHER" id="PTHR43158:SF1">
    <property type="entry name" value="ABC TRANSPORTER, ATP-BINDING PROTEIN"/>
    <property type="match status" value="1"/>
</dbReference>
<dbReference type="PANTHER" id="PTHR43158">
    <property type="entry name" value="SKFA PEPTIDE EXPORT ATP-BINDING PROTEIN SKFE"/>
    <property type="match status" value="1"/>
</dbReference>
<evidence type="ECO:0000259" key="3">
    <source>
        <dbReference type="PROSITE" id="PS50893"/>
    </source>
</evidence>
<proteinExistence type="predicted"/>
<feature type="domain" description="ABC transporter" evidence="3">
    <location>
        <begin position="19"/>
        <end position="241"/>
    </location>
</feature>
<evidence type="ECO:0000256" key="2">
    <source>
        <dbReference type="ARBA" id="ARBA00022840"/>
    </source>
</evidence>
<keyword evidence="2 4" id="KW-0067">ATP-binding</keyword>
<dbReference type="AlphaFoldDB" id="A0A369P0S8"/>
<dbReference type="InterPro" id="IPR027417">
    <property type="entry name" value="P-loop_NTPase"/>
</dbReference>
<dbReference type="CDD" id="cd03230">
    <property type="entry name" value="ABC_DR_subfamily_A"/>
    <property type="match status" value="1"/>
</dbReference>
<accession>A0A369P0S8</accession>
<dbReference type="GO" id="GO:0005524">
    <property type="term" value="F:ATP binding"/>
    <property type="evidence" value="ECO:0007669"/>
    <property type="project" value="UniProtKB-KW"/>
</dbReference>
<dbReference type="Pfam" id="PF00005">
    <property type="entry name" value="ABC_tran"/>
    <property type="match status" value="1"/>
</dbReference>
<dbReference type="InterPro" id="IPR003439">
    <property type="entry name" value="ABC_transporter-like_ATP-bd"/>
</dbReference>
<comment type="caution">
    <text evidence="4">The sequence shown here is derived from an EMBL/GenBank/DDBJ whole genome shotgun (WGS) entry which is preliminary data.</text>
</comment>